<dbReference type="Gene3D" id="3.30.200.20">
    <property type="entry name" value="Phosphorylase Kinase, domain 1"/>
    <property type="match status" value="1"/>
</dbReference>
<dbReference type="OrthoDB" id="2379727at2"/>
<organism evidence="2 3">
    <name type="scientific">Novibacillus thermophilus</name>
    <dbReference type="NCBI Taxonomy" id="1471761"/>
    <lineage>
        <taxon>Bacteria</taxon>
        <taxon>Bacillati</taxon>
        <taxon>Bacillota</taxon>
        <taxon>Bacilli</taxon>
        <taxon>Bacillales</taxon>
        <taxon>Thermoactinomycetaceae</taxon>
        <taxon>Novibacillus</taxon>
    </lineage>
</organism>
<dbReference type="AlphaFoldDB" id="A0A1U9K566"/>
<dbReference type="InterPro" id="IPR047175">
    <property type="entry name" value="CotS-like"/>
</dbReference>
<dbReference type="Pfam" id="PF01636">
    <property type="entry name" value="APH"/>
    <property type="match status" value="1"/>
</dbReference>
<dbReference type="GO" id="GO:0042601">
    <property type="term" value="C:endospore-forming forespore"/>
    <property type="evidence" value="ECO:0007669"/>
    <property type="project" value="TreeGrafter"/>
</dbReference>
<gene>
    <name evidence="2" type="ORF">B0W44_04665</name>
</gene>
<dbReference type="PANTHER" id="PTHR39179">
    <property type="entry name" value="SPORE COAT PROTEIN I"/>
    <property type="match status" value="1"/>
</dbReference>
<dbReference type="KEGG" id="ntr:B0W44_04665"/>
<evidence type="ECO:0000313" key="2">
    <source>
        <dbReference type="EMBL" id="AQS55168.1"/>
    </source>
</evidence>
<keyword evidence="3" id="KW-1185">Reference proteome</keyword>
<dbReference type="STRING" id="1471761.B0W44_04665"/>
<dbReference type="Gene3D" id="3.90.1200.10">
    <property type="match status" value="1"/>
</dbReference>
<dbReference type="PANTHER" id="PTHR39179:SF3">
    <property type="entry name" value="COTS-RELATED PROTEIN"/>
    <property type="match status" value="1"/>
</dbReference>
<accession>A0A1U9K566</accession>
<evidence type="ECO:0000259" key="1">
    <source>
        <dbReference type="Pfam" id="PF01636"/>
    </source>
</evidence>
<evidence type="ECO:0000313" key="3">
    <source>
        <dbReference type="Proteomes" id="UP000188603"/>
    </source>
</evidence>
<dbReference type="Proteomes" id="UP000188603">
    <property type="component" value="Chromosome"/>
</dbReference>
<dbReference type="InterPro" id="IPR011009">
    <property type="entry name" value="Kinase-like_dom_sf"/>
</dbReference>
<feature type="domain" description="Aminoglycoside phosphotransferase" evidence="1">
    <location>
        <begin position="32"/>
        <end position="265"/>
    </location>
</feature>
<sequence length="342" mass="40427">MGSGPQPGQVLDQALRMYAWHLRKVTKVRGAFRVQTEADTFALKPVRVKRQRLSFLQKVNTHLDDHNYTHVLPWLKAKNGERYYADETVAFYATPWFGAEWTPNASLSEKRIIQSLADLHRLTENAGFGTGGAEPQFKETVRRWNDQKEQVEHYAEKARKRTYPSPFDTAFLNHVDELVHAASFALNGLKRLSEYDARKPFRRVFCHRRIHRHNLLVLGDDWKWIDFDHGGWDVPMKDLALFFQRFPPKGETPPEILESWLKAYEATLPLSPREKQWFCIFIAYPDRVIKWLNRYYGHDGSVNELFYVQELEQEIRCFQQLKQFAKHVWPKKREKRQKVSTP</sequence>
<dbReference type="InterPro" id="IPR002575">
    <property type="entry name" value="Aminoglycoside_PTrfase"/>
</dbReference>
<protein>
    <recommendedName>
        <fullName evidence="1">Aminoglycoside phosphotransferase domain-containing protein</fullName>
    </recommendedName>
</protein>
<dbReference type="SUPFAM" id="SSF56112">
    <property type="entry name" value="Protein kinase-like (PK-like)"/>
    <property type="match status" value="1"/>
</dbReference>
<reference evidence="2 3" key="1">
    <citation type="journal article" date="2015" name="Int. J. Syst. Evol. Microbiol.">
        <title>Novibacillus thermophilus gen. nov., sp. nov., a Gram-staining-negative and moderately thermophilic member of the family Thermoactinomycetaceae.</title>
        <authorList>
            <person name="Yang G."/>
            <person name="Chen J."/>
            <person name="Zhou S."/>
        </authorList>
    </citation>
    <scope>NUCLEOTIDE SEQUENCE [LARGE SCALE GENOMIC DNA]</scope>
    <source>
        <strain evidence="2 3">SG-1</strain>
    </source>
</reference>
<dbReference type="EMBL" id="CP019699">
    <property type="protein sequence ID" value="AQS55168.1"/>
    <property type="molecule type" value="Genomic_DNA"/>
</dbReference>
<name>A0A1U9K566_9BACL</name>
<dbReference type="RefSeq" id="WP_077718986.1">
    <property type="nucleotide sequence ID" value="NZ_CP019699.1"/>
</dbReference>
<proteinExistence type="predicted"/>